<dbReference type="PANTHER" id="PTHR16305:SF35">
    <property type="entry name" value="TRANSCRIPTIONAL ACTIVATOR DOMAIN"/>
    <property type="match status" value="1"/>
</dbReference>
<dbReference type="Pfam" id="PF13191">
    <property type="entry name" value="AAA_16"/>
    <property type="match status" value="1"/>
</dbReference>
<dbReference type="PANTHER" id="PTHR16305">
    <property type="entry name" value="TESTICULAR SOLUBLE ADENYLYL CYCLASE"/>
    <property type="match status" value="1"/>
</dbReference>
<dbReference type="InterPro" id="IPR016032">
    <property type="entry name" value="Sig_transdc_resp-reg_C-effctor"/>
</dbReference>
<keyword evidence="2" id="KW-0067">ATP-binding</keyword>
<dbReference type="SMART" id="SM00421">
    <property type="entry name" value="HTH_LUXR"/>
    <property type="match status" value="1"/>
</dbReference>
<dbReference type="PROSITE" id="PS50043">
    <property type="entry name" value="HTH_LUXR_2"/>
    <property type="match status" value="1"/>
</dbReference>
<sequence length="974" mass="102604">MRISSPVIVGREAELGLLAGPLEALPARGAAVFMLGEAGIGKSRLAGEWGARALACGMPLLRGRGSPTGEVSPLRPLIEALASRFRVGGPVLDPELEPYRPALARLIPEWRPRGGGAAYPETLVELAEALLRLLVVLGREAGCVLVLEDLHDADPETLTVLDYLVDNLAGLPVVLVGTLRPQPGPALDLVRAAERRRAAEVAPLRPLAAGSVRRMAAACLDTGAEQVPDAVLARLVGSGGGNPYLIEELLSDMVGSGALERDGGGWRVVDNLDAKIPATVVESHRQRIAQLDVPVRDLLVLAASLGTRFSVTTLQLATGHDDRGLFALLRAAAEADFIVPDGAGPDLYVFRHALTAEALLAAVPPAERAAIARAGAAAVRAADPELSEERCQQAAALSLAAGDAPGAALLYAEAGRRAVAAGAAASAVALLEHAHALAAETDRVAISEALIYALADAGQLDRAFALVDALTPAAAAALGTDRRVALHTRLAWTAVSAERPAETVTHLAAARELLGGAGRPEQTAALAIAEGYLALLPGQHARAGSTEDAERLARTAIQVAEQVPLPEVTCQAWYLLAFLARARGFAEADECLNRMLAVAEAHALPKWRVEALLHLGSNAWMRTGSVAGLDEAWRAAQGLSGIVSMQTADGLLAMIAALRGRPAQAREIIGRSLDAAARLGNVSTHRYLLLVSAILGAHRGNRREMERDLLAFRRAGGEDSSLMPSVHGLCRAVCALLEEDADEASAQLAAAVDWEERHPNVFPLTGRHGLRPLLEILAGRAGREEYAVALAAPAAALRWNRQFLHLADAVLLGREGRPDQAARAFARAQEDAEIFPAPRHLGLRLLAPAALEDGWGDPVGWLREAEEFFHAADIAPVAGACRALLRQAGASVPQHRDSRDQIPAILRTQGVTVREYEVLGLLAERLGNQDIGRRLSISPRTAEKHVANLMAKTGRADREGLCELAVEHAGPGAP</sequence>
<reference evidence="4" key="1">
    <citation type="submission" date="2021-04" db="EMBL/GenBank/DDBJ databases">
        <title>Genome based classification of Actinospica acidithermotolerans sp. nov., an actinobacterium isolated from an Indonesian hot spring.</title>
        <authorList>
            <person name="Kusuma A.B."/>
            <person name="Putra K.E."/>
            <person name="Nafisah S."/>
            <person name="Loh J."/>
            <person name="Nouioui I."/>
            <person name="Goodfellow M."/>
        </authorList>
    </citation>
    <scope>NUCLEOTIDE SEQUENCE</scope>
    <source>
        <strain evidence="4">CSCA 57</strain>
    </source>
</reference>
<dbReference type="GO" id="GO:0004016">
    <property type="term" value="F:adenylate cyclase activity"/>
    <property type="evidence" value="ECO:0007669"/>
    <property type="project" value="TreeGrafter"/>
</dbReference>
<evidence type="ECO:0000313" key="5">
    <source>
        <dbReference type="Proteomes" id="UP000675781"/>
    </source>
</evidence>
<evidence type="ECO:0000256" key="2">
    <source>
        <dbReference type="ARBA" id="ARBA00022840"/>
    </source>
</evidence>
<dbReference type="EMBL" id="JAGSOG010000227">
    <property type="protein sequence ID" value="MBR7837745.1"/>
    <property type="molecule type" value="Genomic_DNA"/>
</dbReference>
<accession>A0A941EU78</accession>
<dbReference type="Proteomes" id="UP000675781">
    <property type="component" value="Unassembled WGS sequence"/>
</dbReference>
<dbReference type="GO" id="GO:0005737">
    <property type="term" value="C:cytoplasm"/>
    <property type="evidence" value="ECO:0007669"/>
    <property type="project" value="TreeGrafter"/>
</dbReference>
<keyword evidence="5" id="KW-1185">Reference proteome</keyword>
<dbReference type="SUPFAM" id="SSF52540">
    <property type="entry name" value="P-loop containing nucleoside triphosphate hydrolases"/>
    <property type="match status" value="1"/>
</dbReference>
<gene>
    <name evidence="4" type="ORF">KDL01_30995</name>
</gene>
<dbReference type="InterPro" id="IPR000792">
    <property type="entry name" value="Tscrpt_reg_LuxR_C"/>
</dbReference>
<dbReference type="RefSeq" id="WP_212532212.1">
    <property type="nucleotide sequence ID" value="NZ_JAGSOG010000227.1"/>
</dbReference>
<evidence type="ECO:0000259" key="3">
    <source>
        <dbReference type="PROSITE" id="PS50043"/>
    </source>
</evidence>
<dbReference type="GO" id="GO:0005524">
    <property type="term" value="F:ATP binding"/>
    <property type="evidence" value="ECO:0007669"/>
    <property type="project" value="UniProtKB-KW"/>
</dbReference>
<dbReference type="CDD" id="cd06170">
    <property type="entry name" value="LuxR_C_like"/>
    <property type="match status" value="1"/>
</dbReference>
<feature type="domain" description="HTH luxR-type" evidence="3">
    <location>
        <begin position="904"/>
        <end position="969"/>
    </location>
</feature>
<proteinExistence type="predicted"/>
<organism evidence="4 5">
    <name type="scientific">Actinospica durhamensis</name>
    <dbReference type="NCBI Taxonomy" id="1508375"/>
    <lineage>
        <taxon>Bacteria</taxon>
        <taxon>Bacillati</taxon>
        <taxon>Actinomycetota</taxon>
        <taxon>Actinomycetes</taxon>
        <taxon>Catenulisporales</taxon>
        <taxon>Actinospicaceae</taxon>
        <taxon>Actinospica</taxon>
    </lineage>
</organism>
<dbReference type="GO" id="GO:0006355">
    <property type="term" value="P:regulation of DNA-templated transcription"/>
    <property type="evidence" value="ECO:0007669"/>
    <property type="project" value="InterPro"/>
</dbReference>
<dbReference type="Pfam" id="PF00196">
    <property type="entry name" value="GerE"/>
    <property type="match status" value="1"/>
</dbReference>
<dbReference type="InterPro" id="IPR041664">
    <property type="entry name" value="AAA_16"/>
</dbReference>
<dbReference type="Gene3D" id="1.10.10.10">
    <property type="entry name" value="Winged helix-like DNA-binding domain superfamily/Winged helix DNA-binding domain"/>
    <property type="match status" value="1"/>
</dbReference>
<dbReference type="AlphaFoldDB" id="A0A941EU78"/>
<comment type="caution">
    <text evidence="4">The sequence shown here is derived from an EMBL/GenBank/DDBJ whole genome shotgun (WGS) entry which is preliminary data.</text>
</comment>
<dbReference type="InterPro" id="IPR027417">
    <property type="entry name" value="P-loop_NTPase"/>
</dbReference>
<protein>
    <submittedName>
        <fullName evidence="4">AAA family ATPase</fullName>
    </submittedName>
</protein>
<name>A0A941EU78_9ACTN</name>
<dbReference type="InterPro" id="IPR036388">
    <property type="entry name" value="WH-like_DNA-bd_sf"/>
</dbReference>
<dbReference type="GO" id="GO:0003677">
    <property type="term" value="F:DNA binding"/>
    <property type="evidence" value="ECO:0007669"/>
    <property type="project" value="InterPro"/>
</dbReference>
<evidence type="ECO:0000313" key="4">
    <source>
        <dbReference type="EMBL" id="MBR7837745.1"/>
    </source>
</evidence>
<dbReference type="SUPFAM" id="SSF46894">
    <property type="entry name" value="C-terminal effector domain of the bipartite response regulators"/>
    <property type="match status" value="1"/>
</dbReference>
<evidence type="ECO:0000256" key="1">
    <source>
        <dbReference type="ARBA" id="ARBA00022741"/>
    </source>
</evidence>
<keyword evidence="1" id="KW-0547">Nucleotide-binding</keyword>